<reference evidence="2" key="2">
    <citation type="submission" date="2015-09" db="EMBL/GenBank/DDBJ databases">
        <title>Draft genome sequence of Mycobacterium neoaurum DSM 44074.</title>
        <authorList>
            <person name="Croce O."/>
            <person name="Robert C."/>
            <person name="Raoult D."/>
            <person name="Drancourt M."/>
        </authorList>
    </citation>
    <scope>NUCLEOTIDE SEQUENCE</scope>
    <source>
        <strain evidence="2">DSM 44074</strain>
    </source>
</reference>
<dbReference type="GO" id="GO:0003700">
    <property type="term" value="F:DNA-binding transcription factor activity"/>
    <property type="evidence" value="ECO:0007669"/>
    <property type="project" value="InterPro"/>
</dbReference>
<protein>
    <submittedName>
        <fullName evidence="2">Transcriptional regulator</fullName>
    </submittedName>
</protein>
<feature type="domain" description="HTH marR-type" evidence="1">
    <location>
        <begin position="10"/>
        <end position="143"/>
    </location>
</feature>
<dbReference type="Gene3D" id="1.10.10.10">
    <property type="entry name" value="Winged helix-like DNA-binding domain superfamily/Winged helix DNA-binding domain"/>
    <property type="match status" value="1"/>
</dbReference>
<dbReference type="PROSITE" id="PS50995">
    <property type="entry name" value="HTH_MARR_2"/>
    <property type="match status" value="1"/>
</dbReference>
<organism evidence="2 3">
    <name type="scientific">Mycolicibacterium neoaurum</name>
    <name type="common">Mycobacterium neoaurum</name>
    <dbReference type="NCBI Taxonomy" id="1795"/>
    <lineage>
        <taxon>Bacteria</taxon>
        <taxon>Bacillati</taxon>
        <taxon>Actinomycetota</taxon>
        <taxon>Actinomycetes</taxon>
        <taxon>Mycobacteriales</taxon>
        <taxon>Mycobacteriaceae</taxon>
        <taxon>Mycolicibacterium</taxon>
    </lineage>
</organism>
<sequence length="146" mass="15990">MVDMSSSQADQPLGYLLHRAAMRLRADVTASVLEPLNLAFPQYLCMRILSKSPGRSNADLARDLSVSPQATNMVLRALQERGLVTRPASVPSGRARPAELTREGRMLLTRTDEGIRAAEHRVLGRLSDTDRSALKRILAAVGAERD</sequence>
<accession>A0AAV2WFU1</accession>
<dbReference type="SUPFAM" id="SSF46785">
    <property type="entry name" value="Winged helix' DNA-binding domain"/>
    <property type="match status" value="1"/>
</dbReference>
<dbReference type="InterPro" id="IPR036390">
    <property type="entry name" value="WH_DNA-bd_sf"/>
</dbReference>
<proteinExistence type="predicted"/>
<dbReference type="EMBL" id="LK021337">
    <property type="protein sequence ID" value="CDQ43039.1"/>
    <property type="molecule type" value="Genomic_DNA"/>
</dbReference>
<dbReference type="AlphaFoldDB" id="A0AAV2WFU1"/>
<dbReference type="PANTHER" id="PTHR33164:SF43">
    <property type="entry name" value="HTH-TYPE TRANSCRIPTIONAL REPRESSOR YETL"/>
    <property type="match status" value="1"/>
</dbReference>
<evidence type="ECO:0000313" key="3">
    <source>
        <dbReference type="Proteomes" id="UP000028864"/>
    </source>
</evidence>
<dbReference type="PANTHER" id="PTHR33164">
    <property type="entry name" value="TRANSCRIPTIONAL REGULATOR, MARR FAMILY"/>
    <property type="match status" value="1"/>
</dbReference>
<evidence type="ECO:0000313" key="2">
    <source>
        <dbReference type="EMBL" id="CDQ43039.1"/>
    </source>
</evidence>
<dbReference type="InterPro" id="IPR036388">
    <property type="entry name" value="WH-like_DNA-bd_sf"/>
</dbReference>
<gene>
    <name evidence="2" type="ORF">BN1047_00900</name>
</gene>
<dbReference type="GO" id="GO:0006950">
    <property type="term" value="P:response to stress"/>
    <property type="evidence" value="ECO:0007669"/>
    <property type="project" value="TreeGrafter"/>
</dbReference>
<dbReference type="SMART" id="SM00347">
    <property type="entry name" value="HTH_MARR"/>
    <property type="match status" value="1"/>
</dbReference>
<dbReference type="Pfam" id="PF01047">
    <property type="entry name" value="MarR"/>
    <property type="match status" value="1"/>
</dbReference>
<dbReference type="Proteomes" id="UP000028864">
    <property type="component" value="Unassembled WGS sequence"/>
</dbReference>
<name>A0AAV2WFU1_MYCNE</name>
<dbReference type="InterPro" id="IPR000835">
    <property type="entry name" value="HTH_MarR-typ"/>
</dbReference>
<evidence type="ECO:0000259" key="1">
    <source>
        <dbReference type="PROSITE" id="PS50995"/>
    </source>
</evidence>
<dbReference type="InterPro" id="IPR039422">
    <property type="entry name" value="MarR/SlyA-like"/>
</dbReference>
<reference evidence="2" key="1">
    <citation type="submission" date="2014-05" db="EMBL/GenBank/DDBJ databases">
        <authorList>
            <person name="Urmite Genomes"/>
        </authorList>
    </citation>
    <scope>NUCLEOTIDE SEQUENCE</scope>
    <source>
        <strain evidence="2">DSM 44074</strain>
    </source>
</reference>